<name>A0A0A9E1K7_ARUDO</name>
<dbReference type="EMBL" id="GBRH01206095">
    <property type="protein sequence ID" value="JAD91800.1"/>
    <property type="molecule type" value="Transcribed_RNA"/>
</dbReference>
<evidence type="ECO:0000313" key="1">
    <source>
        <dbReference type="EMBL" id="JAD91800.1"/>
    </source>
</evidence>
<reference evidence="1" key="1">
    <citation type="submission" date="2014-09" db="EMBL/GenBank/DDBJ databases">
        <authorList>
            <person name="Magalhaes I.L.F."/>
            <person name="Oliveira U."/>
            <person name="Santos F.R."/>
            <person name="Vidigal T.H.D.A."/>
            <person name="Brescovit A.D."/>
            <person name="Santos A.J."/>
        </authorList>
    </citation>
    <scope>NUCLEOTIDE SEQUENCE</scope>
    <source>
        <tissue evidence="1">Shoot tissue taken approximately 20 cm above the soil surface</tissue>
    </source>
</reference>
<proteinExistence type="predicted"/>
<sequence>MLLPLRHYKGVCHLEELLGKVMWCIRCLHTHQIRWLHHKNQRRGCLHHIKMMVMKIIPATKMSKDQPIQMFQQATIYKDAMESQS</sequence>
<accession>A0A0A9E1K7</accession>
<dbReference type="AlphaFoldDB" id="A0A0A9E1K7"/>
<reference evidence="1" key="2">
    <citation type="journal article" date="2015" name="Data Brief">
        <title>Shoot transcriptome of the giant reed, Arundo donax.</title>
        <authorList>
            <person name="Barrero R.A."/>
            <person name="Guerrero F.D."/>
            <person name="Moolhuijzen P."/>
            <person name="Goolsby J.A."/>
            <person name="Tidwell J."/>
            <person name="Bellgard S.E."/>
            <person name="Bellgard M.I."/>
        </authorList>
    </citation>
    <scope>NUCLEOTIDE SEQUENCE</scope>
    <source>
        <tissue evidence="1">Shoot tissue taken approximately 20 cm above the soil surface</tissue>
    </source>
</reference>
<protein>
    <submittedName>
        <fullName evidence="1">Uncharacterized protein</fullName>
    </submittedName>
</protein>
<organism evidence="1">
    <name type="scientific">Arundo donax</name>
    <name type="common">Giant reed</name>
    <name type="synonym">Donax arundinaceus</name>
    <dbReference type="NCBI Taxonomy" id="35708"/>
    <lineage>
        <taxon>Eukaryota</taxon>
        <taxon>Viridiplantae</taxon>
        <taxon>Streptophyta</taxon>
        <taxon>Embryophyta</taxon>
        <taxon>Tracheophyta</taxon>
        <taxon>Spermatophyta</taxon>
        <taxon>Magnoliopsida</taxon>
        <taxon>Liliopsida</taxon>
        <taxon>Poales</taxon>
        <taxon>Poaceae</taxon>
        <taxon>PACMAD clade</taxon>
        <taxon>Arundinoideae</taxon>
        <taxon>Arundineae</taxon>
        <taxon>Arundo</taxon>
    </lineage>
</organism>